<dbReference type="OrthoDB" id="4629613at2"/>
<evidence type="ECO:0000256" key="1">
    <source>
        <dbReference type="SAM" id="MobiDB-lite"/>
    </source>
</evidence>
<evidence type="ECO:0000256" key="2">
    <source>
        <dbReference type="SAM" id="SignalP"/>
    </source>
</evidence>
<reference evidence="4 5" key="1">
    <citation type="submission" date="2016-10" db="EMBL/GenBank/DDBJ databases">
        <title>Genome sequence of Streptomyces sp. MUSC 1.</title>
        <authorList>
            <person name="Lee L.-H."/>
            <person name="Ser H.-L."/>
            <person name="Law J.W.-F."/>
        </authorList>
    </citation>
    <scope>NUCLEOTIDE SEQUENCE [LARGE SCALE GENOMIC DNA]</scope>
    <source>
        <strain evidence="4 5">MUSC 1</strain>
    </source>
</reference>
<dbReference type="AlphaFoldDB" id="A0A1S2Q9J7"/>
<dbReference type="EMBL" id="MLYO01000041">
    <property type="protein sequence ID" value="OIK02186.1"/>
    <property type="molecule type" value="Genomic_DNA"/>
</dbReference>
<dbReference type="Gene3D" id="3.10.350.10">
    <property type="entry name" value="LysM domain"/>
    <property type="match status" value="1"/>
</dbReference>
<feature type="region of interest" description="Disordered" evidence="1">
    <location>
        <begin position="91"/>
        <end position="119"/>
    </location>
</feature>
<dbReference type="SMART" id="SM00257">
    <property type="entry name" value="LysM"/>
    <property type="match status" value="1"/>
</dbReference>
<dbReference type="PROSITE" id="PS51782">
    <property type="entry name" value="LYSM"/>
    <property type="match status" value="1"/>
</dbReference>
<accession>A0A1S2Q9J7</accession>
<feature type="domain" description="LysM" evidence="3">
    <location>
        <begin position="44"/>
        <end position="90"/>
    </location>
</feature>
<dbReference type="SUPFAM" id="SSF54106">
    <property type="entry name" value="LysM domain"/>
    <property type="match status" value="1"/>
</dbReference>
<keyword evidence="5" id="KW-1185">Reference proteome</keyword>
<dbReference type="Proteomes" id="UP000179642">
    <property type="component" value="Unassembled WGS sequence"/>
</dbReference>
<feature type="signal peptide" evidence="2">
    <location>
        <begin position="1"/>
        <end position="36"/>
    </location>
</feature>
<dbReference type="Gene3D" id="1.10.530.10">
    <property type="match status" value="1"/>
</dbReference>
<dbReference type="InterPro" id="IPR008258">
    <property type="entry name" value="Transglycosylase_SLT_dom_1"/>
</dbReference>
<evidence type="ECO:0000313" key="5">
    <source>
        <dbReference type="Proteomes" id="UP000179642"/>
    </source>
</evidence>
<sequence>MPRHARKHPSSARRRIAVTVGTLAMVSVAALGTAQAAPADSAAATYTVQPGDHLASIARAQHVPGGWLAIATANHLTSPYALQPGQVLTLPTGSTPAAQPATPTQPATATKAASTTTAGGQTYTDNLDGWIKHSLAIMAQNGIPGSYNGIYRNVMRESSGKPNAINLWDSNAAAGTPSIGLLQVIQPTFSAYHVPGTSTNIYDPVANITAACNYAFHRYGSIDNVNGPY</sequence>
<comment type="caution">
    <text evidence="4">The sequence shown here is derived from an EMBL/GenBank/DDBJ whole genome shotgun (WGS) entry which is preliminary data.</text>
</comment>
<protein>
    <recommendedName>
        <fullName evidence="3">LysM domain-containing protein</fullName>
    </recommendedName>
</protein>
<dbReference type="Pfam" id="PF01476">
    <property type="entry name" value="LysM"/>
    <property type="match status" value="1"/>
</dbReference>
<proteinExistence type="predicted"/>
<dbReference type="InterPro" id="IPR023346">
    <property type="entry name" value="Lysozyme-like_dom_sf"/>
</dbReference>
<keyword evidence="2" id="KW-0732">Signal</keyword>
<dbReference type="Pfam" id="PF01464">
    <property type="entry name" value="SLT"/>
    <property type="match status" value="1"/>
</dbReference>
<dbReference type="InterPro" id="IPR018392">
    <property type="entry name" value="LysM"/>
</dbReference>
<organism evidence="4 5">
    <name type="scientific">Streptomyces monashensis</name>
    <dbReference type="NCBI Taxonomy" id="1678012"/>
    <lineage>
        <taxon>Bacteria</taxon>
        <taxon>Bacillati</taxon>
        <taxon>Actinomycetota</taxon>
        <taxon>Actinomycetes</taxon>
        <taxon>Kitasatosporales</taxon>
        <taxon>Streptomycetaceae</taxon>
        <taxon>Streptomyces</taxon>
    </lineage>
</organism>
<gene>
    <name evidence="4" type="ORF">BIV23_25405</name>
</gene>
<dbReference type="SUPFAM" id="SSF53955">
    <property type="entry name" value="Lysozyme-like"/>
    <property type="match status" value="1"/>
</dbReference>
<dbReference type="RefSeq" id="WP_071383259.1">
    <property type="nucleotide sequence ID" value="NZ_MLYO01000041.1"/>
</dbReference>
<dbReference type="InterPro" id="IPR036779">
    <property type="entry name" value="LysM_dom_sf"/>
</dbReference>
<evidence type="ECO:0000259" key="3">
    <source>
        <dbReference type="PROSITE" id="PS51782"/>
    </source>
</evidence>
<evidence type="ECO:0000313" key="4">
    <source>
        <dbReference type="EMBL" id="OIK02186.1"/>
    </source>
</evidence>
<feature type="chain" id="PRO_5010167864" description="LysM domain-containing protein" evidence="2">
    <location>
        <begin position="37"/>
        <end position="229"/>
    </location>
</feature>
<name>A0A1S2Q9J7_9ACTN</name>
<dbReference type="CDD" id="cd00118">
    <property type="entry name" value="LysM"/>
    <property type="match status" value="1"/>
</dbReference>